<dbReference type="Proteomes" id="UP001589609">
    <property type="component" value="Unassembled WGS sequence"/>
</dbReference>
<keyword evidence="3" id="KW-1185">Reference proteome</keyword>
<accession>A0ABV5WFH4</accession>
<dbReference type="NCBIfam" id="TIGR01766">
    <property type="entry name" value="IS200/IS605 family accessory protein TnpB-like domain"/>
    <property type="match status" value="1"/>
</dbReference>
<proteinExistence type="predicted"/>
<evidence type="ECO:0000313" key="2">
    <source>
        <dbReference type="EMBL" id="MFB9759361.1"/>
    </source>
</evidence>
<evidence type="ECO:0000313" key="3">
    <source>
        <dbReference type="Proteomes" id="UP001589609"/>
    </source>
</evidence>
<keyword evidence="1" id="KW-0238">DNA-binding</keyword>
<dbReference type="InterPro" id="IPR010095">
    <property type="entry name" value="Cas12f1-like_TNB"/>
</dbReference>
<protein>
    <submittedName>
        <fullName evidence="2">IS200/IS605 family accessory protein TnpB-related protein</fullName>
    </submittedName>
</protein>
<name>A0ABV5WFH4_9BACI</name>
<dbReference type="RefSeq" id="WP_379949666.1">
    <property type="nucleotide sequence ID" value="NZ_JBHMAF010000069.1"/>
</dbReference>
<sequence length="540" mass="63377">MATSKKKDRKTTIFGVLINMTESMKQEVDQCMFDYSFMFRFSFKRLAEIEREHGLDEDRKKAIQQLEKDVSSRTGYPIRVAKDAVADANELLTARHILMVEYHELWKKRYENTKAKYEKGKQNPNVNQRSFHMLGLQNKMERQLKQIQFYEQHILQHTFPSVVFGGRKNFEELQKGNLSKEKWNELRNGRMSSRGDATKGGNPNLRVIETEEGFALQMISNRKVINGKKFYYEKTLIPLYIAIKRSKKTRKLNGRKYPEVMKRALESGKAYQVEILKRDGQYHVRITVSEEKPIVQEKIHGYLAVDTNINGLALCFMNTKGFPIKFTWLGEGGLQYYPTHKRENIIWELAHQVVWPCVKQRLALVLEDLAFIHSKDVSKKVRRTSHQFCYRKLLECMEVLCIRYGIKLIKVTPQFTSVIGRLKYQTRFRVSVHLAAALAIGRRAIDGIRETVPKKLLCVLTKKQLETFHEQNEWRQWSTLQKQATKLLKKQGAAFYQWHDYKKRVYQDLVTPKARKTTSSNKKRETKVSFDTILVHPIAE</sequence>
<reference evidence="2 3" key="1">
    <citation type="submission" date="2024-09" db="EMBL/GenBank/DDBJ databases">
        <authorList>
            <person name="Sun Q."/>
            <person name="Mori K."/>
        </authorList>
    </citation>
    <scope>NUCLEOTIDE SEQUENCE [LARGE SCALE GENOMIC DNA]</scope>
    <source>
        <strain evidence="2 3">JCM 11201</strain>
    </source>
</reference>
<comment type="caution">
    <text evidence="2">The sequence shown here is derived from an EMBL/GenBank/DDBJ whole genome shotgun (WGS) entry which is preliminary data.</text>
</comment>
<evidence type="ECO:0000256" key="1">
    <source>
        <dbReference type="ARBA" id="ARBA00023125"/>
    </source>
</evidence>
<dbReference type="EMBL" id="JBHMAF010000069">
    <property type="protein sequence ID" value="MFB9759361.1"/>
    <property type="molecule type" value="Genomic_DNA"/>
</dbReference>
<organism evidence="2 3">
    <name type="scientific">Ectobacillus funiculus</name>
    <dbReference type="NCBI Taxonomy" id="137993"/>
    <lineage>
        <taxon>Bacteria</taxon>
        <taxon>Bacillati</taxon>
        <taxon>Bacillota</taxon>
        <taxon>Bacilli</taxon>
        <taxon>Bacillales</taxon>
        <taxon>Bacillaceae</taxon>
        <taxon>Ectobacillus</taxon>
    </lineage>
</organism>
<gene>
    <name evidence="2" type="ORF">ACFFMS_13040</name>
</gene>